<feature type="signal peptide" evidence="1">
    <location>
        <begin position="1"/>
        <end position="22"/>
    </location>
</feature>
<protein>
    <submittedName>
        <fullName evidence="2">Uncharacterized protein</fullName>
    </submittedName>
</protein>
<feature type="chain" id="PRO_5007585052" evidence="1">
    <location>
        <begin position="23"/>
        <end position="67"/>
    </location>
</feature>
<dbReference type="AlphaFoldDB" id="A0A151MEU9"/>
<dbReference type="Proteomes" id="UP000050525">
    <property type="component" value="Unassembled WGS sequence"/>
</dbReference>
<accession>A0A151MEU9</accession>
<name>A0A151MEU9_ALLMI</name>
<keyword evidence="1" id="KW-0732">Signal</keyword>
<proteinExistence type="predicted"/>
<sequence>MKAPKILVLAILALCCISVAGAVSREEAIAALLDIFAGIKRCSRDTFGGIAAGMRALENQHVMAKKQ</sequence>
<keyword evidence="3" id="KW-1185">Reference proteome</keyword>
<reference evidence="2 3" key="1">
    <citation type="journal article" date="2012" name="Genome Biol.">
        <title>Sequencing three crocodilian genomes to illuminate the evolution of archosaurs and amniotes.</title>
        <authorList>
            <person name="St John J.A."/>
            <person name="Braun E.L."/>
            <person name="Isberg S.R."/>
            <person name="Miles L.G."/>
            <person name="Chong A.Y."/>
            <person name="Gongora J."/>
            <person name="Dalzell P."/>
            <person name="Moran C."/>
            <person name="Bed'hom B."/>
            <person name="Abzhanov A."/>
            <person name="Burgess S.C."/>
            <person name="Cooksey A.M."/>
            <person name="Castoe T.A."/>
            <person name="Crawford N.G."/>
            <person name="Densmore L.D."/>
            <person name="Drew J.C."/>
            <person name="Edwards S.V."/>
            <person name="Faircloth B.C."/>
            <person name="Fujita M.K."/>
            <person name="Greenwold M.J."/>
            <person name="Hoffmann F.G."/>
            <person name="Howard J.M."/>
            <person name="Iguchi T."/>
            <person name="Janes D.E."/>
            <person name="Khan S.Y."/>
            <person name="Kohno S."/>
            <person name="de Koning A.J."/>
            <person name="Lance S.L."/>
            <person name="McCarthy F.M."/>
            <person name="McCormack J.E."/>
            <person name="Merchant M.E."/>
            <person name="Peterson D.G."/>
            <person name="Pollock D.D."/>
            <person name="Pourmand N."/>
            <person name="Raney B.J."/>
            <person name="Roessler K.A."/>
            <person name="Sanford J.R."/>
            <person name="Sawyer R.H."/>
            <person name="Schmidt C.J."/>
            <person name="Triplett E.W."/>
            <person name="Tuberville T.D."/>
            <person name="Venegas-Anaya M."/>
            <person name="Howard J.T."/>
            <person name="Jarvis E.D."/>
            <person name="Guillette L.J.Jr."/>
            <person name="Glenn T.C."/>
            <person name="Green R.E."/>
            <person name="Ray D.A."/>
        </authorList>
    </citation>
    <scope>NUCLEOTIDE SEQUENCE [LARGE SCALE GENOMIC DNA]</scope>
    <source>
        <strain evidence="2">KSC_2009_1</strain>
    </source>
</reference>
<gene>
    <name evidence="2" type="ORF">Y1Q_0010959</name>
</gene>
<evidence type="ECO:0000313" key="2">
    <source>
        <dbReference type="EMBL" id="KYO22920.1"/>
    </source>
</evidence>
<comment type="caution">
    <text evidence="2">The sequence shown here is derived from an EMBL/GenBank/DDBJ whole genome shotgun (WGS) entry which is preliminary data.</text>
</comment>
<evidence type="ECO:0000313" key="3">
    <source>
        <dbReference type="Proteomes" id="UP000050525"/>
    </source>
</evidence>
<evidence type="ECO:0000256" key="1">
    <source>
        <dbReference type="SAM" id="SignalP"/>
    </source>
</evidence>
<dbReference type="EMBL" id="AKHW03006228">
    <property type="protein sequence ID" value="KYO22920.1"/>
    <property type="molecule type" value="Genomic_DNA"/>
</dbReference>
<organism evidence="2 3">
    <name type="scientific">Alligator mississippiensis</name>
    <name type="common">American alligator</name>
    <dbReference type="NCBI Taxonomy" id="8496"/>
    <lineage>
        <taxon>Eukaryota</taxon>
        <taxon>Metazoa</taxon>
        <taxon>Chordata</taxon>
        <taxon>Craniata</taxon>
        <taxon>Vertebrata</taxon>
        <taxon>Euteleostomi</taxon>
        <taxon>Archelosauria</taxon>
        <taxon>Archosauria</taxon>
        <taxon>Crocodylia</taxon>
        <taxon>Alligatoridae</taxon>
        <taxon>Alligatorinae</taxon>
        <taxon>Alligator</taxon>
    </lineage>
</organism>